<reference evidence="2 3" key="1">
    <citation type="submission" date="2024-09" db="EMBL/GenBank/DDBJ databases">
        <authorList>
            <person name="Sun Q."/>
            <person name="Mori K."/>
        </authorList>
    </citation>
    <scope>NUCLEOTIDE SEQUENCE [LARGE SCALE GENOMIC DNA]</scope>
    <source>
        <strain evidence="2 3">NCAIM B.02529</strain>
    </source>
</reference>
<name>A0ABV6LKU5_9BACI</name>
<protein>
    <submittedName>
        <fullName evidence="2">ABC transporter permease</fullName>
    </submittedName>
</protein>
<proteinExistence type="predicted"/>
<dbReference type="CDD" id="cd21809">
    <property type="entry name" value="ABC-2_lan_permease-like"/>
    <property type="match status" value="1"/>
</dbReference>
<sequence length="239" mass="27045">MSILRAELYKLKRTNIWIAFLVNPILTGLFAISMNPSESPYPWAELYHRQFLLHGQLFLPLMACLITAYLCKFEHDQNNWKQYLTKPIQRWQVYAGKFTLSVLFVGIMQLLMLAVYLSIGWMLGIDGSPPSEMIVRGIVGGWIGTFPLIALQLWMSSIWKSFAGAMSISVMFTLPSILIANSATYGPYYPWAQPFLLTIAQSEPGNVFYVSLVHMALVLGGSILLFFGVGVTQFKRRAF</sequence>
<feature type="transmembrane region" description="Helical" evidence="1">
    <location>
        <begin position="98"/>
        <end position="121"/>
    </location>
</feature>
<feature type="transmembrane region" description="Helical" evidence="1">
    <location>
        <begin position="133"/>
        <end position="155"/>
    </location>
</feature>
<dbReference type="EMBL" id="JBHLTP010000003">
    <property type="protein sequence ID" value="MFC0523026.1"/>
    <property type="molecule type" value="Genomic_DNA"/>
</dbReference>
<evidence type="ECO:0000313" key="2">
    <source>
        <dbReference type="EMBL" id="MFC0523026.1"/>
    </source>
</evidence>
<organism evidence="2 3">
    <name type="scientific">Pontibacillus salicampi</name>
    <dbReference type="NCBI Taxonomy" id="1449801"/>
    <lineage>
        <taxon>Bacteria</taxon>
        <taxon>Bacillati</taxon>
        <taxon>Bacillota</taxon>
        <taxon>Bacilli</taxon>
        <taxon>Bacillales</taxon>
        <taxon>Bacillaceae</taxon>
        <taxon>Pontibacillus</taxon>
    </lineage>
</organism>
<feature type="transmembrane region" description="Helical" evidence="1">
    <location>
        <begin position="208"/>
        <end position="231"/>
    </location>
</feature>
<feature type="transmembrane region" description="Helical" evidence="1">
    <location>
        <begin position="14"/>
        <end position="32"/>
    </location>
</feature>
<evidence type="ECO:0000256" key="1">
    <source>
        <dbReference type="SAM" id="Phobius"/>
    </source>
</evidence>
<keyword evidence="1" id="KW-0472">Membrane</keyword>
<dbReference type="RefSeq" id="WP_377345561.1">
    <property type="nucleotide sequence ID" value="NZ_JBHLTP010000003.1"/>
</dbReference>
<feature type="transmembrane region" description="Helical" evidence="1">
    <location>
        <begin position="52"/>
        <end position="71"/>
    </location>
</feature>
<dbReference type="PANTHER" id="PTHR37305:SF1">
    <property type="entry name" value="MEMBRANE PROTEIN"/>
    <property type="match status" value="1"/>
</dbReference>
<gene>
    <name evidence="2" type="ORF">ACFFGV_05385</name>
</gene>
<accession>A0ABV6LKU5</accession>
<comment type="caution">
    <text evidence="2">The sequence shown here is derived from an EMBL/GenBank/DDBJ whole genome shotgun (WGS) entry which is preliminary data.</text>
</comment>
<keyword evidence="1" id="KW-0812">Transmembrane</keyword>
<evidence type="ECO:0000313" key="3">
    <source>
        <dbReference type="Proteomes" id="UP001589836"/>
    </source>
</evidence>
<dbReference type="PANTHER" id="PTHR37305">
    <property type="entry name" value="INTEGRAL MEMBRANE PROTEIN-RELATED"/>
    <property type="match status" value="1"/>
</dbReference>
<keyword evidence="1" id="KW-1133">Transmembrane helix</keyword>
<dbReference type="Proteomes" id="UP001589836">
    <property type="component" value="Unassembled WGS sequence"/>
</dbReference>
<dbReference type="Pfam" id="PF12730">
    <property type="entry name" value="ABC2_membrane_4"/>
    <property type="match status" value="1"/>
</dbReference>
<keyword evidence="3" id="KW-1185">Reference proteome</keyword>
<feature type="transmembrane region" description="Helical" evidence="1">
    <location>
        <begin position="162"/>
        <end position="188"/>
    </location>
</feature>